<evidence type="ECO:0000256" key="14">
    <source>
        <dbReference type="PROSITE-ProRule" id="PRU01023"/>
    </source>
</evidence>
<protein>
    <recommendedName>
        <fullName evidence="4">16S rRNA (cytosine(967)-C(5))-methyltransferase</fullName>
        <ecNumber evidence="4">2.1.1.176</ecNumber>
    </recommendedName>
    <alternativeName>
        <fullName evidence="11">16S rRNA m5C967 methyltransferase</fullName>
    </alternativeName>
    <alternativeName>
        <fullName evidence="12">rRNA (cytosine-C(5)-)-methyltransferase RsmB</fullName>
    </alternativeName>
</protein>
<keyword evidence="10 14" id="KW-0694">RNA-binding</keyword>
<comment type="subcellular location">
    <subcellularLocation>
        <location evidence="2">Cytoplasm</location>
    </subcellularLocation>
</comment>
<evidence type="ECO:0000313" key="17">
    <source>
        <dbReference type="Proteomes" id="UP000831495"/>
    </source>
</evidence>
<dbReference type="Pfam" id="PF01029">
    <property type="entry name" value="NusB"/>
    <property type="match status" value="1"/>
</dbReference>
<dbReference type="Gene3D" id="3.40.50.150">
    <property type="entry name" value="Vaccinia Virus protein VP39"/>
    <property type="match status" value="1"/>
</dbReference>
<evidence type="ECO:0000256" key="3">
    <source>
        <dbReference type="ARBA" id="ARBA00007494"/>
    </source>
</evidence>
<name>A0ABY4P7D5_9LACO</name>
<evidence type="ECO:0000256" key="2">
    <source>
        <dbReference type="ARBA" id="ARBA00004496"/>
    </source>
</evidence>
<accession>A0ABY4P7D5</accession>
<feature type="binding site" evidence="14">
    <location>
        <position position="284"/>
    </location>
    <ligand>
        <name>S-adenosyl-L-methionine</name>
        <dbReference type="ChEBI" id="CHEBI:59789"/>
    </ligand>
</feature>
<dbReference type="GO" id="GO:0008168">
    <property type="term" value="F:methyltransferase activity"/>
    <property type="evidence" value="ECO:0007669"/>
    <property type="project" value="UniProtKB-KW"/>
</dbReference>
<comment type="similarity">
    <text evidence="3 14">Belongs to the class I-like SAM-binding methyltransferase superfamily. RsmB/NOP family.</text>
</comment>
<dbReference type="PROSITE" id="PS01153">
    <property type="entry name" value="NOL1_NOP2_SUN"/>
    <property type="match status" value="1"/>
</dbReference>
<dbReference type="SUPFAM" id="SSF53335">
    <property type="entry name" value="S-adenosyl-L-methionine-dependent methyltransferases"/>
    <property type="match status" value="1"/>
</dbReference>
<keyword evidence="9 14" id="KW-0949">S-adenosyl-L-methionine</keyword>
<dbReference type="CDD" id="cd02440">
    <property type="entry name" value="AdoMet_MTases"/>
    <property type="match status" value="1"/>
</dbReference>
<dbReference type="EMBL" id="CP093366">
    <property type="protein sequence ID" value="UQS81618.1"/>
    <property type="molecule type" value="Genomic_DNA"/>
</dbReference>
<dbReference type="RefSeq" id="WP_249513888.1">
    <property type="nucleotide sequence ID" value="NZ_CP093366.1"/>
</dbReference>
<sequence length="446" mass="50214">MTKSIKITVRSLAVQILTKVLHNGEYSNKLINDTLQRKILNDADQRLLSQLVYGVLQHKLTLDYELALYIKDKKLVSWVQNVLRVAVYQLKYLDRIPDRAVLFEATQLAKEQGNPGLAKLVTAVLRNLQRHGWRDLGKLTPEERWSIEYSVPKWVIKELLDQVGSVKTKTILQSLNHSPRTSLRVNSAKITRTKLQASLRSDGLDVHPSSISDLALVSDHGFVAGSSWFQAGYCTIQDESSMLVAPALQIESTDHILDACAAPGGKTTQMASLLNSQGHVTALDLHAKKLKLIQRNAQRLGVADKITTEALDARQVGQNFSSNSFDRILVDAPCSGFGLMRRKPEIRYGRQLADVKNLAKIQQEILSAVAPLLKVQGYLVYSTCTIFEQENSQVIEQFLATHSDYRRVLVYTHENLEKNICDQMLKIYPDDYQTDGFFIACLQRVK</sequence>
<dbReference type="InterPro" id="IPR006027">
    <property type="entry name" value="NusB_RsmB_TIM44"/>
</dbReference>
<dbReference type="NCBIfam" id="TIGR00563">
    <property type="entry name" value="rsmB"/>
    <property type="match status" value="1"/>
</dbReference>
<evidence type="ECO:0000256" key="6">
    <source>
        <dbReference type="ARBA" id="ARBA00022552"/>
    </source>
</evidence>
<feature type="binding site" evidence="14">
    <location>
        <position position="331"/>
    </location>
    <ligand>
        <name>S-adenosyl-L-methionine</name>
        <dbReference type="ChEBI" id="CHEBI:59789"/>
    </ligand>
</feature>
<feature type="binding site" evidence="14">
    <location>
        <begin position="260"/>
        <end position="266"/>
    </location>
    <ligand>
        <name>S-adenosyl-L-methionine</name>
        <dbReference type="ChEBI" id="CHEBI:59789"/>
    </ligand>
</feature>
<dbReference type="InterPro" id="IPR023267">
    <property type="entry name" value="RCMT"/>
</dbReference>
<evidence type="ECO:0000256" key="12">
    <source>
        <dbReference type="ARBA" id="ARBA00031088"/>
    </source>
</evidence>
<proteinExistence type="inferred from homology"/>
<reference evidence="16" key="1">
    <citation type="journal article" date="2022" name="Int. J. Syst. Evol. Microbiol.">
        <title>Apilactobacillus apisilvae sp. nov., Nicolia spurrieriana gen. nov. sp. nov., Bombilactobacillus folatiphilus sp. nov. and Bombilactobacillus thymidiniphilus sp. nov., four new lactic acid bacterial isolates from stingless bees Tetragonula carbonaria and Austroplebeia australis.</title>
        <authorList>
            <person name="Oliphant S.A."/>
            <person name="Watson-Haigh N.S."/>
            <person name="Sumby K.M."/>
            <person name="Gardner J."/>
            <person name="Groom S."/>
            <person name="Jiranek V."/>
        </authorList>
    </citation>
    <scope>NUCLEOTIDE SEQUENCE</scope>
    <source>
        <strain evidence="16">SG4_D2</strain>
    </source>
</reference>
<dbReference type="InterPro" id="IPR054728">
    <property type="entry name" value="RsmB-like_ferredoxin"/>
</dbReference>
<keyword evidence="8 14" id="KW-0808">Transferase</keyword>
<evidence type="ECO:0000256" key="1">
    <source>
        <dbReference type="ARBA" id="ARBA00002724"/>
    </source>
</evidence>
<evidence type="ECO:0000256" key="4">
    <source>
        <dbReference type="ARBA" id="ARBA00012140"/>
    </source>
</evidence>
<dbReference type="InterPro" id="IPR001678">
    <property type="entry name" value="MeTrfase_RsmB-F_NOP2_dom"/>
</dbReference>
<dbReference type="PRINTS" id="PR02008">
    <property type="entry name" value="RCMTFAMILY"/>
</dbReference>
<keyword evidence="17" id="KW-1185">Reference proteome</keyword>
<dbReference type="PANTHER" id="PTHR22807:SF53">
    <property type="entry name" value="RIBOSOMAL RNA SMALL SUBUNIT METHYLTRANSFERASE B-RELATED"/>
    <property type="match status" value="1"/>
</dbReference>
<dbReference type="Gene3D" id="1.10.940.10">
    <property type="entry name" value="NusB-like"/>
    <property type="match status" value="1"/>
</dbReference>
<feature type="active site" description="Nucleophile" evidence="14">
    <location>
        <position position="384"/>
    </location>
</feature>
<evidence type="ECO:0000256" key="9">
    <source>
        <dbReference type="ARBA" id="ARBA00022691"/>
    </source>
</evidence>
<dbReference type="InterPro" id="IPR035926">
    <property type="entry name" value="NusB-like_sf"/>
</dbReference>
<evidence type="ECO:0000256" key="10">
    <source>
        <dbReference type="ARBA" id="ARBA00022884"/>
    </source>
</evidence>
<evidence type="ECO:0000259" key="15">
    <source>
        <dbReference type="PROSITE" id="PS51686"/>
    </source>
</evidence>
<organism evidence="16 17">
    <name type="scientific">Bombilactobacillus folatiphilus</name>
    <dbReference type="NCBI Taxonomy" id="2923362"/>
    <lineage>
        <taxon>Bacteria</taxon>
        <taxon>Bacillati</taxon>
        <taxon>Bacillota</taxon>
        <taxon>Bacilli</taxon>
        <taxon>Lactobacillales</taxon>
        <taxon>Lactobacillaceae</taxon>
        <taxon>Bombilactobacillus</taxon>
    </lineage>
</organism>
<keyword evidence="7 14" id="KW-0489">Methyltransferase</keyword>
<dbReference type="PANTHER" id="PTHR22807">
    <property type="entry name" value="NOP2 YEAST -RELATED NOL1/NOP2/FMU SUN DOMAIN-CONTAINING"/>
    <property type="match status" value="1"/>
</dbReference>
<dbReference type="InterPro" id="IPR004573">
    <property type="entry name" value="rRNA_ssu_MeTfrase_B"/>
</dbReference>
<dbReference type="Gene3D" id="3.30.70.1170">
    <property type="entry name" value="Sun protein, domain 3"/>
    <property type="match status" value="1"/>
</dbReference>
<dbReference type="Pfam" id="PF01189">
    <property type="entry name" value="Methyltr_RsmB-F"/>
    <property type="match status" value="1"/>
</dbReference>
<feature type="domain" description="SAM-dependent MTase RsmB/NOP-type" evidence="15">
    <location>
        <begin position="171"/>
        <end position="445"/>
    </location>
</feature>
<evidence type="ECO:0000256" key="7">
    <source>
        <dbReference type="ARBA" id="ARBA00022603"/>
    </source>
</evidence>
<dbReference type="PROSITE" id="PS51686">
    <property type="entry name" value="SAM_MT_RSMB_NOP"/>
    <property type="match status" value="1"/>
</dbReference>
<dbReference type="InterPro" id="IPR018314">
    <property type="entry name" value="RsmB/NOL1/NOP2-like_CS"/>
</dbReference>
<evidence type="ECO:0000256" key="8">
    <source>
        <dbReference type="ARBA" id="ARBA00022679"/>
    </source>
</evidence>
<evidence type="ECO:0000256" key="11">
    <source>
        <dbReference type="ARBA" id="ARBA00030399"/>
    </source>
</evidence>
<comment type="function">
    <text evidence="1">Specifically methylates the cytosine at position 967 (m5C967) of 16S rRNA.</text>
</comment>
<dbReference type="SUPFAM" id="SSF48013">
    <property type="entry name" value="NusB-like"/>
    <property type="match status" value="1"/>
</dbReference>
<dbReference type="InterPro" id="IPR029063">
    <property type="entry name" value="SAM-dependent_MTases_sf"/>
</dbReference>
<evidence type="ECO:0000256" key="13">
    <source>
        <dbReference type="ARBA" id="ARBA00047283"/>
    </source>
</evidence>
<dbReference type="InterPro" id="IPR049560">
    <property type="entry name" value="MeTrfase_RsmB-F_NOP2_cat"/>
</dbReference>
<keyword evidence="5" id="KW-0963">Cytoplasm</keyword>
<gene>
    <name evidence="16" type="primary">rsmB</name>
    <name evidence="16" type="ORF">MOO45_05210</name>
</gene>
<feature type="binding site" evidence="14">
    <location>
        <position position="312"/>
    </location>
    <ligand>
        <name>S-adenosyl-L-methionine</name>
        <dbReference type="ChEBI" id="CHEBI:59789"/>
    </ligand>
</feature>
<dbReference type="NCBIfam" id="NF011494">
    <property type="entry name" value="PRK14902.1"/>
    <property type="match status" value="1"/>
</dbReference>
<dbReference type="Pfam" id="PF22458">
    <property type="entry name" value="RsmF-B_ferredox"/>
    <property type="match status" value="1"/>
</dbReference>
<dbReference type="EC" id="2.1.1.176" evidence="4"/>
<dbReference type="GO" id="GO:0032259">
    <property type="term" value="P:methylation"/>
    <property type="evidence" value="ECO:0007669"/>
    <property type="project" value="UniProtKB-KW"/>
</dbReference>
<comment type="catalytic activity">
    <reaction evidence="13">
        <text>cytidine(967) in 16S rRNA + S-adenosyl-L-methionine = 5-methylcytidine(967) in 16S rRNA + S-adenosyl-L-homocysteine + H(+)</text>
        <dbReference type="Rhea" id="RHEA:42748"/>
        <dbReference type="Rhea" id="RHEA-COMP:10219"/>
        <dbReference type="Rhea" id="RHEA-COMP:10220"/>
        <dbReference type="ChEBI" id="CHEBI:15378"/>
        <dbReference type="ChEBI" id="CHEBI:57856"/>
        <dbReference type="ChEBI" id="CHEBI:59789"/>
        <dbReference type="ChEBI" id="CHEBI:74483"/>
        <dbReference type="ChEBI" id="CHEBI:82748"/>
        <dbReference type="EC" id="2.1.1.176"/>
    </reaction>
</comment>
<evidence type="ECO:0000256" key="5">
    <source>
        <dbReference type="ARBA" id="ARBA00022490"/>
    </source>
</evidence>
<evidence type="ECO:0000313" key="16">
    <source>
        <dbReference type="EMBL" id="UQS81618.1"/>
    </source>
</evidence>
<keyword evidence="6" id="KW-0698">rRNA processing</keyword>
<dbReference type="Proteomes" id="UP000831495">
    <property type="component" value="Chromosome"/>
</dbReference>